<dbReference type="GO" id="GO:0005634">
    <property type="term" value="C:nucleus"/>
    <property type="evidence" value="ECO:0007669"/>
    <property type="project" value="TreeGrafter"/>
</dbReference>
<name>A0A5N4ACP8_PHOPY</name>
<dbReference type="InterPro" id="IPR004875">
    <property type="entry name" value="DDE_SF_endonuclease_dom"/>
</dbReference>
<gene>
    <name evidence="3" type="ORF">PPYR_11939</name>
</gene>
<evidence type="ECO:0000259" key="2">
    <source>
        <dbReference type="Pfam" id="PF03184"/>
    </source>
</evidence>
<evidence type="ECO:0000313" key="4">
    <source>
        <dbReference type="Proteomes" id="UP000327044"/>
    </source>
</evidence>
<organism evidence="3 4">
    <name type="scientific">Photinus pyralis</name>
    <name type="common">Common eastern firefly</name>
    <name type="synonym">Lampyris pyralis</name>
    <dbReference type="NCBI Taxonomy" id="7054"/>
    <lineage>
        <taxon>Eukaryota</taxon>
        <taxon>Metazoa</taxon>
        <taxon>Ecdysozoa</taxon>
        <taxon>Arthropoda</taxon>
        <taxon>Hexapoda</taxon>
        <taxon>Insecta</taxon>
        <taxon>Pterygota</taxon>
        <taxon>Neoptera</taxon>
        <taxon>Endopterygota</taxon>
        <taxon>Coleoptera</taxon>
        <taxon>Polyphaga</taxon>
        <taxon>Elateriformia</taxon>
        <taxon>Elateroidea</taxon>
        <taxon>Lampyridae</taxon>
        <taxon>Lampyrinae</taxon>
        <taxon>Photinus</taxon>
    </lineage>
</organism>
<dbReference type="Proteomes" id="UP000327044">
    <property type="component" value="Unassembled WGS sequence"/>
</dbReference>
<keyword evidence="4" id="KW-1185">Reference proteome</keyword>
<feature type="compositionally biased region" description="Basic and acidic residues" evidence="1">
    <location>
        <begin position="450"/>
        <end position="461"/>
    </location>
</feature>
<proteinExistence type="predicted"/>
<dbReference type="EMBL" id="VVIM01000008">
    <property type="protein sequence ID" value="KAB0795100.1"/>
    <property type="molecule type" value="Genomic_DNA"/>
</dbReference>
<dbReference type="InterPro" id="IPR050863">
    <property type="entry name" value="CenT-Element_Derived"/>
</dbReference>
<feature type="compositionally biased region" description="Basic residues" evidence="1">
    <location>
        <begin position="541"/>
        <end position="553"/>
    </location>
</feature>
<dbReference type="GO" id="GO:0003677">
    <property type="term" value="F:DNA binding"/>
    <property type="evidence" value="ECO:0007669"/>
    <property type="project" value="TreeGrafter"/>
</dbReference>
<feature type="compositionally biased region" description="Polar residues" evidence="1">
    <location>
        <begin position="480"/>
        <end position="496"/>
    </location>
</feature>
<feature type="region of interest" description="Disordered" evidence="1">
    <location>
        <begin position="391"/>
        <end position="580"/>
    </location>
</feature>
<dbReference type="InterPro" id="IPR013083">
    <property type="entry name" value="Znf_RING/FYVE/PHD"/>
</dbReference>
<sequence>MRTYKRKTQRVSEETFRAACVEVLENNRSLRIVADEFNINFMTLQRYCKKVKDDGFTGCNGRRPLNYLIECSKMYFCLSTKEVRRLGYEFAIKNNIRVHDGWRENKMASADWLSAFLKRHPHLSLRTPEATSLSRATSFNKENVNNFFDLIFEVMARYNFECQDIYNMDETRVTTVQRPEKIVARKGVKQVGSVTFAERGTLVTLALAVSASGNAIPPMFVFPRQNYRNHFVANGPPGCIGTANKSGWMIQEHFIIFLKHFIKHSRCTKERPVLLILDNHDSHLSLEGIELCGENGVIILSLPPHCSHKLQPLDRSASVYGPFKKYVNSMSDAWMRSNPGKTMSIYDIPGLVRDALPLATTPNNIQSGFRVSGIWPLNRLIFTDDEFLTSAVTDRPNPNVGNEERDGDKGKNGDVGRPTGREENFADATRQEIMNDHPSESATGISAEEEQSKPSILERHQTPPPKPPGSPVLIEDSDVSKPSGSGLSGHSKTHYSPSDLRPFPKATKRLNTRKGLKKRKTAILTDTPNKNELQEEQEKRNAKKIKQILKSKGTKRDLSTAIATDKKPNRKKNKRAKYEETDDSSDEDTFCLICSEPYCNSRPGEKWIRCTTCRQWAHEECTDGMNPLFFQCPNCDSDDDLSD</sequence>
<dbReference type="SUPFAM" id="SSF57903">
    <property type="entry name" value="FYVE/PHD zinc finger"/>
    <property type="match status" value="1"/>
</dbReference>
<protein>
    <recommendedName>
        <fullName evidence="2">DDE-1 domain-containing protein</fullName>
    </recommendedName>
</protein>
<comment type="caution">
    <text evidence="3">The sequence shown here is derived from an EMBL/GenBank/DDBJ whole genome shotgun (WGS) entry which is preliminary data.</text>
</comment>
<evidence type="ECO:0000313" key="3">
    <source>
        <dbReference type="EMBL" id="KAB0795100.1"/>
    </source>
</evidence>
<dbReference type="InterPro" id="IPR011011">
    <property type="entry name" value="Znf_FYVE_PHD"/>
</dbReference>
<dbReference type="Pfam" id="PF03184">
    <property type="entry name" value="DDE_1"/>
    <property type="match status" value="1"/>
</dbReference>
<dbReference type="InParanoid" id="A0A5N4ACP8"/>
<feature type="compositionally biased region" description="Basic and acidic residues" evidence="1">
    <location>
        <begin position="402"/>
        <end position="439"/>
    </location>
</feature>
<feature type="domain" description="DDE-1" evidence="2">
    <location>
        <begin position="204"/>
        <end position="335"/>
    </location>
</feature>
<reference evidence="3 4" key="1">
    <citation type="journal article" date="2018" name="Elife">
        <title>Firefly genomes illuminate parallel origins of bioluminescence in beetles.</title>
        <authorList>
            <person name="Fallon T.R."/>
            <person name="Lower S.E."/>
            <person name="Chang C.H."/>
            <person name="Bessho-Uehara M."/>
            <person name="Martin G.J."/>
            <person name="Bewick A.J."/>
            <person name="Behringer M."/>
            <person name="Debat H.J."/>
            <person name="Wong I."/>
            <person name="Day J.C."/>
            <person name="Suvorov A."/>
            <person name="Silva C.J."/>
            <person name="Stanger-Hall K.F."/>
            <person name="Hall D.W."/>
            <person name="Schmitz R.J."/>
            <person name="Nelson D.R."/>
            <person name="Lewis S.M."/>
            <person name="Shigenobu S."/>
            <person name="Bybee S.M."/>
            <person name="Larracuente A.M."/>
            <person name="Oba Y."/>
            <person name="Weng J.K."/>
        </authorList>
    </citation>
    <scope>NUCLEOTIDE SEQUENCE [LARGE SCALE GENOMIC DNA]</scope>
    <source>
        <strain evidence="3">1611_PpyrPB1</strain>
        <tissue evidence="3">Whole body</tissue>
    </source>
</reference>
<accession>A0A5N4ACP8</accession>
<evidence type="ECO:0000256" key="1">
    <source>
        <dbReference type="SAM" id="MobiDB-lite"/>
    </source>
</evidence>
<feature type="compositionally biased region" description="Basic residues" evidence="1">
    <location>
        <begin position="506"/>
        <end position="521"/>
    </location>
</feature>
<dbReference type="AlphaFoldDB" id="A0A5N4ACP8"/>
<dbReference type="PANTHER" id="PTHR19303:SF71">
    <property type="entry name" value="ZINC FINGER PHD-TYPE DOMAIN-CONTAINING PROTEIN"/>
    <property type="match status" value="1"/>
</dbReference>
<dbReference type="Gene3D" id="3.30.40.10">
    <property type="entry name" value="Zinc/RING finger domain, C3HC4 (zinc finger)"/>
    <property type="match status" value="1"/>
</dbReference>
<dbReference type="PANTHER" id="PTHR19303">
    <property type="entry name" value="TRANSPOSON"/>
    <property type="match status" value="1"/>
</dbReference>